<evidence type="ECO:0000313" key="2">
    <source>
        <dbReference type="EMBL" id="BDG10484.1"/>
    </source>
</evidence>
<dbReference type="Gene3D" id="3.40.50.720">
    <property type="entry name" value="NAD(P)-binding Rossmann-like Domain"/>
    <property type="match status" value="1"/>
</dbReference>
<dbReference type="SUPFAM" id="SSF51735">
    <property type="entry name" value="NAD(P)-binding Rossmann-fold domains"/>
    <property type="match status" value="1"/>
</dbReference>
<gene>
    <name evidence="2" type="ORF">AMPC_35970</name>
</gene>
<keyword evidence="3" id="KW-1185">Reference proteome</keyword>
<feature type="domain" description="NAD-dependent epimerase/dehydratase" evidence="1">
    <location>
        <begin position="3"/>
        <end position="213"/>
    </location>
</feature>
<evidence type="ECO:0000313" key="3">
    <source>
        <dbReference type="Proteomes" id="UP001162734"/>
    </source>
</evidence>
<dbReference type="InterPro" id="IPR001509">
    <property type="entry name" value="Epimerase_deHydtase"/>
</dbReference>
<dbReference type="Proteomes" id="UP001162734">
    <property type="component" value="Chromosome"/>
</dbReference>
<evidence type="ECO:0000259" key="1">
    <source>
        <dbReference type="Pfam" id="PF01370"/>
    </source>
</evidence>
<accession>A0ABM7XF06</accession>
<dbReference type="PANTHER" id="PTHR48079">
    <property type="entry name" value="PROTEIN YEEZ"/>
    <property type="match status" value="1"/>
</dbReference>
<dbReference type="PANTHER" id="PTHR48079:SF6">
    <property type="entry name" value="NAD(P)-BINDING DOMAIN-CONTAINING PROTEIN-RELATED"/>
    <property type="match status" value="1"/>
</dbReference>
<reference evidence="3" key="1">
    <citation type="journal article" date="2022" name="Int. J. Syst. Evol. Microbiol.">
        <title>Anaeromyxobacter oryzae sp. nov., Anaeromyxobacter diazotrophicus sp. nov. and Anaeromyxobacter paludicola sp. nov., isolated from paddy soils.</title>
        <authorList>
            <person name="Itoh H."/>
            <person name="Xu Z."/>
            <person name="Mise K."/>
            <person name="Masuda Y."/>
            <person name="Ushijima N."/>
            <person name="Hayakawa C."/>
            <person name="Shiratori Y."/>
            <person name="Senoo K."/>
        </authorList>
    </citation>
    <scope>NUCLEOTIDE SEQUENCE [LARGE SCALE GENOMIC DNA]</scope>
    <source>
        <strain evidence="3">Red630</strain>
    </source>
</reference>
<proteinExistence type="predicted"/>
<dbReference type="EMBL" id="AP025592">
    <property type="protein sequence ID" value="BDG10484.1"/>
    <property type="molecule type" value="Genomic_DNA"/>
</dbReference>
<dbReference type="RefSeq" id="WP_248342993.1">
    <property type="nucleotide sequence ID" value="NZ_AP025592.1"/>
</dbReference>
<dbReference type="InterPro" id="IPR036291">
    <property type="entry name" value="NAD(P)-bd_dom_sf"/>
</dbReference>
<dbReference type="Pfam" id="PF01370">
    <property type="entry name" value="Epimerase"/>
    <property type="match status" value="1"/>
</dbReference>
<organism evidence="2 3">
    <name type="scientific">Anaeromyxobacter paludicola</name>
    <dbReference type="NCBI Taxonomy" id="2918171"/>
    <lineage>
        <taxon>Bacteria</taxon>
        <taxon>Pseudomonadati</taxon>
        <taxon>Myxococcota</taxon>
        <taxon>Myxococcia</taxon>
        <taxon>Myxococcales</taxon>
        <taxon>Cystobacterineae</taxon>
        <taxon>Anaeromyxobacteraceae</taxon>
        <taxon>Anaeromyxobacter</taxon>
    </lineage>
</organism>
<protein>
    <submittedName>
        <fullName evidence="2">NAD-dependent epimerase</fullName>
    </submittedName>
</protein>
<name>A0ABM7XF06_9BACT</name>
<dbReference type="InterPro" id="IPR051783">
    <property type="entry name" value="NAD(P)-dependent_oxidoreduct"/>
</dbReference>
<sequence length="297" mass="30763">MRVFVTGGTGYVGSAVVRALVEAGHEVTSLARSAAKEAALSRLGARAIRGDLSDPAGIARAARGSDGFVHAAMDYGLGPPADRAALEALLEAARQGEGPRVLVYTSGVWVLGDTGPEGADESTAITHPAAAVAWRPAHEQLALGAAAGGLVTAVIRPGMVYGGKGGLLAPFFETAVKDGAAAFVGEGRNRWSLVHREDLARLYLRVLESRASGVYHGVDGEAPTLADLARAASQAAGKEGAVRPVPLEEARRGMGPMADALALDQVVRGEASQRLGWRPAWSGFLARARDAFREWAA</sequence>